<gene>
    <name evidence="3" type="ORF">SAMN05444412_104291</name>
</gene>
<keyword evidence="4" id="KW-1185">Reference proteome</keyword>
<proteinExistence type="predicted"/>
<reference evidence="3 4" key="1">
    <citation type="submission" date="2016-10" db="EMBL/GenBank/DDBJ databases">
        <authorList>
            <person name="Varghese N."/>
            <person name="Submissions S."/>
        </authorList>
    </citation>
    <scope>NUCLEOTIDE SEQUENCE [LARGE SCALE GENOMIC DNA]</scope>
    <source>
        <strain evidence="3 4">DSM 17997</strain>
    </source>
</reference>
<dbReference type="Proteomes" id="UP000199663">
    <property type="component" value="Unassembled WGS sequence"/>
</dbReference>
<accession>A0A1H3PIT1</accession>
<keyword evidence="1" id="KW-0472">Membrane</keyword>
<dbReference type="PANTHER" id="PTHR28008">
    <property type="entry name" value="DOMAIN PROTEIN, PUTATIVE (AFU_ORTHOLOGUE AFUA_3G10980)-RELATED"/>
    <property type="match status" value="1"/>
</dbReference>
<dbReference type="PANTHER" id="PTHR28008:SF1">
    <property type="entry name" value="DOMAIN PROTEIN, PUTATIVE (AFU_ORTHOLOGUE AFUA_3G10980)-RELATED"/>
    <property type="match status" value="1"/>
</dbReference>
<dbReference type="RefSeq" id="WP_019597913.1">
    <property type="nucleotide sequence ID" value="NZ_FNQC01000004.1"/>
</dbReference>
<name>A0A1H3PIT1_9BACT</name>
<evidence type="ECO:0000259" key="2">
    <source>
        <dbReference type="Pfam" id="PF04892"/>
    </source>
</evidence>
<dbReference type="InterPro" id="IPR006976">
    <property type="entry name" value="VanZ-like"/>
</dbReference>
<dbReference type="EMBL" id="FNQC01000004">
    <property type="protein sequence ID" value="SDZ01014.1"/>
    <property type="molecule type" value="Genomic_DNA"/>
</dbReference>
<feature type="domain" description="VanZ-like" evidence="2">
    <location>
        <begin position="23"/>
        <end position="103"/>
    </location>
</feature>
<organism evidence="3 4">
    <name type="scientific">Rhodonellum ikkaensis</name>
    <dbReference type="NCBI Taxonomy" id="336829"/>
    <lineage>
        <taxon>Bacteria</taxon>
        <taxon>Pseudomonadati</taxon>
        <taxon>Bacteroidota</taxon>
        <taxon>Cytophagia</taxon>
        <taxon>Cytophagales</taxon>
        <taxon>Cytophagaceae</taxon>
        <taxon>Rhodonellum</taxon>
    </lineage>
</organism>
<feature type="transmembrane region" description="Helical" evidence="1">
    <location>
        <begin position="24"/>
        <end position="42"/>
    </location>
</feature>
<dbReference type="NCBIfam" id="NF037970">
    <property type="entry name" value="vanZ_1"/>
    <property type="match status" value="1"/>
</dbReference>
<feature type="transmembrane region" description="Helical" evidence="1">
    <location>
        <begin position="84"/>
        <end position="104"/>
    </location>
</feature>
<evidence type="ECO:0000313" key="3">
    <source>
        <dbReference type="EMBL" id="SDZ01014.1"/>
    </source>
</evidence>
<evidence type="ECO:0000256" key="1">
    <source>
        <dbReference type="SAM" id="Phobius"/>
    </source>
</evidence>
<evidence type="ECO:0000313" key="4">
    <source>
        <dbReference type="Proteomes" id="UP000199663"/>
    </source>
</evidence>
<comment type="caution">
    <text evidence="3">The sequence shown here is derived from an EMBL/GenBank/DDBJ whole genome shotgun (WGS) entry which is preliminary data.</text>
</comment>
<feature type="transmembrane region" description="Helical" evidence="1">
    <location>
        <begin position="54"/>
        <end position="72"/>
    </location>
</feature>
<keyword evidence="1" id="KW-1133">Transmembrane helix</keyword>
<sequence>MCVALFTPGDNLPSTPLFPQKDKVIHFLIFGMLTFLWSRVGTLDARKKLKKLNFFTNYLVFGIILAILLEYLQKYVPNRSFDLWDIAANIIGGTIGVICFYILYKRDSKLV</sequence>
<keyword evidence="1" id="KW-0812">Transmembrane</keyword>
<dbReference type="Pfam" id="PF04892">
    <property type="entry name" value="VanZ"/>
    <property type="match status" value="1"/>
</dbReference>
<protein>
    <submittedName>
        <fullName evidence="3">VanZ like family protein</fullName>
    </submittedName>
</protein>